<comment type="subcellular location">
    <subcellularLocation>
        <location evidence="3">Membrane</location>
    </subcellularLocation>
</comment>
<dbReference type="InterPro" id="IPR000780">
    <property type="entry name" value="CheR_MeTrfase"/>
</dbReference>
<feature type="domain" description="PAS" evidence="17">
    <location>
        <begin position="860"/>
        <end position="931"/>
    </location>
</feature>
<dbReference type="SUPFAM" id="SSF52738">
    <property type="entry name" value="Methylesterase CheB, C-terminal domain"/>
    <property type="match status" value="1"/>
</dbReference>
<dbReference type="HOGENOM" id="CLU_000892_2_2_3"/>
<dbReference type="InterPro" id="IPR036890">
    <property type="entry name" value="HATPase_C_sf"/>
</dbReference>
<keyword evidence="5" id="KW-0489">Methyltransferase</keyword>
<evidence type="ECO:0000256" key="11">
    <source>
        <dbReference type="ARBA" id="ARBA00022840"/>
    </source>
</evidence>
<accession>Q7NJH8</accession>
<dbReference type="InterPro" id="IPR003661">
    <property type="entry name" value="HisK_dim/P_dom"/>
</dbReference>
<dbReference type="GO" id="GO:0000156">
    <property type="term" value="F:phosphorelay response regulator activity"/>
    <property type="evidence" value="ECO:0007669"/>
    <property type="project" value="InterPro"/>
</dbReference>
<dbReference type="InterPro" id="IPR036804">
    <property type="entry name" value="CheR_N_sf"/>
</dbReference>
<dbReference type="Pfam" id="PF01339">
    <property type="entry name" value="CheB_methylest"/>
    <property type="match status" value="1"/>
</dbReference>
<dbReference type="STRING" id="251221.gene:10759346"/>
<dbReference type="InterPro" id="IPR029063">
    <property type="entry name" value="SAM-dependent_MTases_sf"/>
</dbReference>
<dbReference type="SUPFAM" id="SSF53335">
    <property type="entry name" value="S-adenosyl-L-methionine-dependent methyltransferases"/>
    <property type="match status" value="1"/>
</dbReference>
<evidence type="ECO:0000256" key="1">
    <source>
        <dbReference type="ARBA" id="ARBA00000085"/>
    </source>
</evidence>
<dbReference type="KEGG" id="gvi:gll1854"/>
<dbReference type="PROSITE" id="PS50109">
    <property type="entry name" value="HIS_KIN"/>
    <property type="match status" value="1"/>
</dbReference>
<dbReference type="OrthoDB" id="9799157at2"/>
<organism evidence="20 21">
    <name type="scientific">Gloeobacter violaceus (strain ATCC 29082 / PCC 7421)</name>
    <dbReference type="NCBI Taxonomy" id="251221"/>
    <lineage>
        <taxon>Bacteria</taxon>
        <taxon>Bacillati</taxon>
        <taxon>Cyanobacteriota</taxon>
        <taxon>Cyanophyceae</taxon>
        <taxon>Gloeobacterales</taxon>
        <taxon>Gloeobacteraceae</taxon>
        <taxon>Gloeobacter</taxon>
    </lineage>
</organism>
<dbReference type="AlphaFoldDB" id="Q7NJH8"/>
<feature type="domain" description="CheB-type methylesterase" evidence="18">
    <location>
        <begin position="15"/>
        <end position="199"/>
    </location>
</feature>
<dbReference type="SMART" id="SM00091">
    <property type="entry name" value="PAS"/>
    <property type="match status" value="2"/>
</dbReference>
<dbReference type="eggNOG" id="COG5002">
    <property type="taxonomic scope" value="Bacteria"/>
</dbReference>
<keyword evidence="14" id="KW-0145">Chemotaxis</keyword>
<dbReference type="eggNOG" id="COG1352">
    <property type="taxonomic scope" value="Bacteria"/>
</dbReference>
<keyword evidence="12" id="KW-1133">Transmembrane helix</keyword>
<reference evidence="20 21" key="2">
    <citation type="journal article" date="2003" name="DNA Res.">
        <title>Complete genome structure of Gloeobacter violaceus PCC 7421, a cyanobacterium that lacks thylakoids (supplement).</title>
        <authorList>
            <person name="Nakamura Y."/>
            <person name="Kaneko T."/>
            <person name="Sato S."/>
            <person name="Mimuro M."/>
            <person name="Miyashita H."/>
            <person name="Tsuchiya T."/>
            <person name="Sasamoto S."/>
            <person name="Watanabe A."/>
            <person name="Kawashima K."/>
            <person name="Kishida Y."/>
            <person name="Kiyokawa C."/>
            <person name="Kohara M."/>
            <person name="Matsumoto M."/>
            <person name="Matsuno A."/>
            <person name="Nakazaki N."/>
            <person name="Shimpo S."/>
            <person name="Takeuchi C."/>
            <person name="Yamada M."/>
            <person name="Tabata S."/>
        </authorList>
    </citation>
    <scope>NUCLEOTIDE SEQUENCE [LARGE SCALE GENOMIC DNA]</scope>
    <source>
        <strain evidence="21">ATCC 29082 / PCC 7421</strain>
    </source>
</reference>
<evidence type="ECO:0000256" key="10">
    <source>
        <dbReference type="ARBA" id="ARBA00022777"/>
    </source>
</evidence>
<keyword evidence="7" id="KW-0949">S-adenosyl-L-methionine</keyword>
<name>Q7NJH8_GLOVI</name>
<evidence type="ECO:0000256" key="4">
    <source>
        <dbReference type="ARBA" id="ARBA00022553"/>
    </source>
</evidence>
<dbReference type="InterPro" id="IPR003594">
    <property type="entry name" value="HATPase_dom"/>
</dbReference>
<keyword evidence="13" id="KW-0472">Membrane</keyword>
<dbReference type="PRINTS" id="PR00996">
    <property type="entry name" value="CHERMTFRASE"/>
</dbReference>
<keyword evidence="21" id="KW-1185">Reference proteome</keyword>
<dbReference type="GO" id="GO:0008984">
    <property type="term" value="F:protein-glutamate methylesterase activity"/>
    <property type="evidence" value="ECO:0007669"/>
    <property type="project" value="InterPro"/>
</dbReference>
<dbReference type="NCBIfam" id="TIGR00229">
    <property type="entry name" value="sensory_box"/>
    <property type="match status" value="1"/>
</dbReference>
<dbReference type="GO" id="GO:0032259">
    <property type="term" value="P:methylation"/>
    <property type="evidence" value="ECO:0007669"/>
    <property type="project" value="UniProtKB-KW"/>
</dbReference>
<dbReference type="GO" id="GO:0016020">
    <property type="term" value="C:membrane"/>
    <property type="evidence" value="ECO:0007669"/>
    <property type="project" value="UniProtKB-SubCell"/>
</dbReference>
<feature type="coiled-coil region" evidence="15">
    <location>
        <begin position="659"/>
        <end position="749"/>
    </location>
</feature>
<evidence type="ECO:0000256" key="12">
    <source>
        <dbReference type="ARBA" id="ARBA00022989"/>
    </source>
</evidence>
<feature type="active site" evidence="14">
    <location>
        <position position="54"/>
    </location>
</feature>
<dbReference type="PhylomeDB" id="Q7NJH8"/>
<dbReference type="SUPFAM" id="SSF47384">
    <property type="entry name" value="Homodimeric domain of signal transducing histidine kinase"/>
    <property type="match status" value="1"/>
</dbReference>
<evidence type="ECO:0000259" key="19">
    <source>
        <dbReference type="PROSITE" id="PS50123"/>
    </source>
</evidence>
<dbReference type="InterPro" id="IPR000673">
    <property type="entry name" value="Sig_transdc_resp-reg_Me-estase"/>
</dbReference>
<evidence type="ECO:0000313" key="21">
    <source>
        <dbReference type="Proteomes" id="UP000000557"/>
    </source>
</evidence>
<proteinExistence type="predicted"/>
<dbReference type="GO" id="GO:0005524">
    <property type="term" value="F:ATP binding"/>
    <property type="evidence" value="ECO:0007669"/>
    <property type="project" value="UniProtKB-KW"/>
</dbReference>
<dbReference type="PANTHER" id="PTHR24422:SF27">
    <property type="entry name" value="PROTEIN-GLUTAMATE O-METHYLTRANSFERASE"/>
    <property type="match status" value="1"/>
</dbReference>
<dbReference type="InterPro" id="IPR005467">
    <property type="entry name" value="His_kinase_dom"/>
</dbReference>
<dbReference type="SUPFAM" id="SSF55785">
    <property type="entry name" value="PYP-like sensor domain (PAS domain)"/>
    <property type="match status" value="2"/>
</dbReference>
<dbReference type="Gene3D" id="3.40.50.180">
    <property type="entry name" value="Methylesterase CheB, C-terminal domain"/>
    <property type="match status" value="1"/>
</dbReference>
<dbReference type="InParanoid" id="Q7NJH8"/>
<dbReference type="PANTHER" id="PTHR24422">
    <property type="entry name" value="CHEMOTAXIS PROTEIN METHYLTRANSFERASE"/>
    <property type="match status" value="1"/>
</dbReference>
<keyword evidence="14" id="KW-0378">Hydrolase</keyword>
<dbReference type="InterPro" id="IPR013656">
    <property type="entry name" value="PAS_4"/>
</dbReference>
<dbReference type="Proteomes" id="UP000000557">
    <property type="component" value="Chromosome"/>
</dbReference>
<dbReference type="SUPFAM" id="SSF47757">
    <property type="entry name" value="Chemotaxis receptor methyltransferase CheR, N-terminal domain"/>
    <property type="match status" value="1"/>
</dbReference>
<dbReference type="SUPFAM" id="SSF55874">
    <property type="entry name" value="ATPase domain of HSP90 chaperone/DNA topoisomerase II/histidine kinase"/>
    <property type="match status" value="1"/>
</dbReference>
<evidence type="ECO:0000256" key="5">
    <source>
        <dbReference type="ARBA" id="ARBA00022603"/>
    </source>
</evidence>
<dbReference type="GO" id="GO:0008983">
    <property type="term" value="F:protein-glutamate O-methyltransferase activity"/>
    <property type="evidence" value="ECO:0007669"/>
    <property type="project" value="UniProtKB-EC"/>
</dbReference>
<dbReference type="Gene3D" id="3.40.50.150">
    <property type="entry name" value="Vaccinia Virus protein VP39"/>
    <property type="match status" value="1"/>
</dbReference>
<dbReference type="CDD" id="cd00082">
    <property type="entry name" value="HisKA"/>
    <property type="match status" value="1"/>
</dbReference>
<dbReference type="InterPro" id="IPR050903">
    <property type="entry name" value="Bact_Chemotaxis_MeTrfase"/>
</dbReference>
<keyword evidence="8" id="KW-0812">Transmembrane</keyword>
<reference evidence="20 21" key="1">
    <citation type="journal article" date="2003" name="DNA Res.">
        <title>Complete genome structure of Gloeobacter violaceus PCC 7421, a cyanobacterium that lacks thylakoids.</title>
        <authorList>
            <person name="Nakamura Y."/>
            <person name="Kaneko T."/>
            <person name="Sato S."/>
            <person name="Mimuro M."/>
            <person name="Miyashita H."/>
            <person name="Tsuchiya T."/>
            <person name="Sasamoto S."/>
            <person name="Watanabe A."/>
            <person name="Kawashima K."/>
            <person name="Kishida Y."/>
            <person name="Kiyokawa C."/>
            <person name="Kohara M."/>
            <person name="Matsumoto M."/>
            <person name="Matsuno A."/>
            <person name="Nakazaki N."/>
            <person name="Shimpo S."/>
            <person name="Takeuchi C."/>
            <person name="Yamada M."/>
            <person name="Tabata S."/>
        </authorList>
    </citation>
    <scope>NUCLEOTIDE SEQUENCE [LARGE SCALE GENOMIC DNA]</scope>
    <source>
        <strain evidence="21">ATCC 29082 / PCC 7421</strain>
    </source>
</reference>
<dbReference type="EMBL" id="BA000045">
    <property type="protein sequence ID" value="BAC89795.1"/>
    <property type="molecule type" value="Genomic_DNA"/>
</dbReference>
<comment type="catalytic activity">
    <reaction evidence="2">
        <text>L-glutamyl-[protein] + S-adenosyl-L-methionine = [protein]-L-glutamate 5-O-methyl ester + S-adenosyl-L-homocysteine</text>
        <dbReference type="Rhea" id="RHEA:24452"/>
        <dbReference type="Rhea" id="RHEA-COMP:10208"/>
        <dbReference type="Rhea" id="RHEA-COMP:10311"/>
        <dbReference type="ChEBI" id="CHEBI:29973"/>
        <dbReference type="ChEBI" id="CHEBI:57856"/>
        <dbReference type="ChEBI" id="CHEBI:59789"/>
        <dbReference type="ChEBI" id="CHEBI:82795"/>
        <dbReference type="EC" id="2.1.1.80"/>
    </reaction>
</comment>
<comment type="catalytic activity">
    <reaction evidence="1">
        <text>ATP + protein L-histidine = ADP + protein N-phospho-L-histidine.</text>
        <dbReference type="EC" id="2.7.13.3"/>
    </reaction>
</comment>
<keyword evidence="6" id="KW-0808">Transferase</keyword>
<dbReference type="InterPro" id="IPR000014">
    <property type="entry name" value="PAS"/>
</dbReference>
<dbReference type="Gene3D" id="1.10.287.130">
    <property type="match status" value="1"/>
</dbReference>
<dbReference type="FunFam" id="1.10.287.130:FF:000004">
    <property type="entry name" value="Ethylene receptor 1"/>
    <property type="match status" value="1"/>
</dbReference>
<sequence>MAIDSGGGADSFSLSLGSFAIVAVGASAGGLEAFTQFLGALPTDTGMAFVLIQHLKADQPSLLVEILDKTTGMDVVQVHNGTVVEPNHVYVIPPDRQMAITSGVLTLSQRRKTDGQFMPIDSFFHSLAADWGNRAIGVVLSGADGDGAQGLKAIKAAGGLAFAQDEQSARFPSMPHNAAATGLLDFVLPPREIAVRLAAVGRHPYIAPPAATAPPTPPGAEEARSAAIALLRAATGVDFGQYKRPTFERRLQRRMALHQIESPQEFVRHLQDHPEEVQALYRDVLISVTGFFRDPEAFEAVKNTVLSAITQQRAEGLPIRVWVPGCATGEEVYSLAIGVLEFLEEHPSPTPVQFFGTDISEEAIALARTGLYHASQIEGLSPERLRRFFSQGEGGHRVCKRVRELCVFARHDLLADPPFSQMDLVSCRNVLIYFSLPAQKRVLTTFHYSLKPDGFLLLGTSESPGGASELFNRVDSKNKLFSRKAVPARLLLEYAAGPVAADPLNPKQPAAGGAGNAPDLQKEADRLVLDRYAPVGVVVGADAEVLHFRGQTGPYLQPSPGRASLNLLKMVHPGLRSQLRSALQLAAKQSLAQCQQDIRLYDGDRERRVRIDVAPFRSASGQTHFLVLFADTPMVEVSAPLPGPRSAAADRQSAQQQRLLELQQELTAKEEYLRTAIEESEAVNQNLRVANEEILSSNEELQSTNEELQTAKEEIQSTNEELHTINDELQRRNRELDRLGNDLQNLLASTRLPIVMLDSELRIRRFTPQAGELLHFVSADVGRPVRDINHRLSVPDLPERVLEVIASRRIHIQEVQDRGGHWHELCIRPYHTLDGATEGAVLVLVDIDQSKRAVEEVKAARDYAEAIVETVGEPLIVLDAELSAVTANRAFYELFETHPDQIEGRSLFEVSGGQWNLPQLREALEGVLQGDGRVQDFEVDRDFERLGRKILLLNARHMPFYAGGPRQILLSVSDVTARRLLEGERSELLAQSEAARRDAEAANRSKDEFLATLSHELRTPLNPIIGFSQLLRRGKCDPAQTAQALEVIERCGKLQAQLIDDMLDISRIISGKLHVVMRRIDLVPVVGAAVEAVDAIGRAKSIRIETVCAPAPPVMADSTRMQQVVWNLLTNAVKFTPEGGRVGVRLEGTAAGVRLTVSDTGMGIAPEFLPKMFDRFAQGDGSRTRTQGGLGLGLYLVRSLIELHGGTVDAHSAGEGRGSVFTVALPAAPPQPEHPDRNLGS</sequence>
<dbReference type="SMART" id="SM00138">
    <property type="entry name" value="MeTrc"/>
    <property type="match status" value="1"/>
</dbReference>
<dbReference type="PROSITE" id="PS50123">
    <property type="entry name" value="CHER"/>
    <property type="match status" value="1"/>
</dbReference>
<dbReference type="Gene3D" id="3.30.450.20">
    <property type="entry name" value="PAS domain"/>
    <property type="match status" value="2"/>
</dbReference>
<dbReference type="SMART" id="SM00387">
    <property type="entry name" value="HATPase_c"/>
    <property type="match status" value="1"/>
</dbReference>
<dbReference type="InterPro" id="IPR035965">
    <property type="entry name" value="PAS-like_dom_sf"/>
</dbReference>
<dbReference type="eggNOG" id="COG1340">
    <property type="taxonomic scope" value="Bacteria"/>
</dbReference>
<evidence type="ECO:0000256" key="6">
    <source>
        <dbReference type="ARBA" id="ARBA00022679"/>
    </source>
</evidence>
<evidence type="ECO:0000256" key="7">
    <source>
        <dbReference type="ARBA" id="ARBA00022691"/>
    </source>
</evidence>
<evidence type="ECO:0000256" key="13">
    <source>
        <dbReference type="ARBA" id="ARBA00023136"/>
    </source>
</evidence>
<dbReference type="Pfam" id="PF00512">
    <property type="entry name" value="HisKA"/>
    <property type="match status" value="1"/>
</dbReference>
<evidence type="ECO:0000259" key="18">
    <source>
        <dbReference type="PROSITE" id="PS50122"/>
    </source>
</evidence>
<evidence type="ECO:0000259" key="16">
    <source>
        <dbReference type="PROSITE" id="PS50109"/>
    </source>
</evidence>
<evidence type="ECO:0000256" key="2">
    <source>
        <dbReference type="ARBA" id="ARBA00001541"/>
    </source>
</evidence>
<dbReference type="InterPro" id="IPR022641">
    <property type="entry name" value="CheR_N"/>
</dbReference>
<evidence type="ECO:0000256" key="14">
    <source>
        <dbReference type="PROSITE-ProRule" id="PRU00050"/>
    </source>
</evidence>
<keyword evidence="10 20" id="KW-0418">Kinase</keyword>
<evidence type="ECO:0000256" key="9">
    <source>
        <dbReference type="ARBA" id="ARBA00022741"/>
    </source>
</evidence>
<dbReference type="Pfam" id="PF08448">
    <property type="entry name" value="PAS_4"/>
    <property type="match status" value="1"/>
</dbReference>
<dbReference type="PROSITE" id="PS50122">
    <property type="entry name" value="CHEB"/>
    <property type="match status" value="1"/>
</dbReference>
<dbReference type="Pfam" id="PF02518">
    <property type="entry name" value="HATPase_c"/>
    <property type="match status" value="1"/>
</dbReference>
<dbReference type="CDD" id="cd16434">
    <property type="entry name" value="CheB-CheR_fusion"/>
    <property type="match status" value="1"/>
</dbReference>
<feature type="active site" evidence="14">
    <location>
        <position position="27"/>
    </location>
</feature>
<dbReference type="GO" id="GO:0000155">
    <property type="term" value="F:phosphorelay sensor kinase activity"/>
    <property type="evidence" value="ECO:0007669"/>
    <property type="project" value="InterPro"/>
</dbReference>
<dbReference type="InterPro" id="IPR036097">
    <property type="entry name" value="HisK_dim/P_sf"/>
</dbReference>
<dbReference type="Pfam" id="PF03705">
    <property type="entry name" value="CheR_N"/>
    <property type="match status" value="1"/>
</dbReference>
<keyword evidence="11" id="KW-0067">ATP-binding</keyword>
<feature type="domain" description="Histidine kinase" evidence="16">
    <location>
        <begin position="1012"/>
        <end position="1229"/>
    </location>
</feature>
<feature type="active site" evidence="14">
    <location>
        <position position="146"/>
    </location>
</feature>
<dbReference type="eggNOG" id="COG2201">
    <property type="taxonomic scope" value="Bacteria"/>
</dbReference>
<dbReference type="FunFam" id="3.30.565.10:FF:000006">
    <property type="entry name" value="Sensor histidine kinase WalK"/>
    <property type="match status" value="1"/>
</dbReference>
<keyword evidence="4" id="KW-0597">Phosphoprotein</keyword>
<evidence type="ECO:0000259" key="17">
    <source>
        <dbReference type="PROSITE" id="PS50112"/>
    </source>
</evidence>
<feature type="domain" description="CheR-type methyltransferase" evidence="19">
    <location>
        <begin position="230"/>
        <end position="487"/>
    </location>
</feature>
<dbReference type="PROSITE" id="PS50112">
    <property type="entry name" value="PAS"/>
    <property type="match status" value="1"/>
</dbReference>
<evidence type="ECO:0000256" key="8">
    <source>
        <dbReference type="ARBA" id="ARBA00022692"/>
    </source>
</evidence>
<dbReference type="InterPro" id="IPR022642">
    <property type="entry name" value="CheR_C"/>
</dbReference>
<dbReference type="Pfam" id="PF13596">
    <property type="entry name" value="PAS_10"/>
    <property type="match status" value="1"/>
</dbReference>
<keyword evidence="9" id="KW-0547">Nucleotide-binding</keyword>
<gene>
    <name evidence="20" type="ordered locus">gll1854</name>
</gene>
<protein>
    <submittedName>
        <fullName evidence="20">Two-component sensor histidine kinase</fullName>
    </submittedName>
</protein>
<dbReference type="Gene3D" id="3.30.565.10">
    <property type="entry name" value="Histidine kinase-like ATPase, C-terminal domain"/>
    <property type="match status" value="1"/>
</dbReference>
<evidence type="ECO:0000256" key="3">
    <source>
        <dbReference type="ARBA" id="ARBA00004370"/>
    </source>
</evidence>
<dbReference type="Gene3D" id="1.10.155.10">
    <property type="entry name" value="Chemotaxis receptor methyltransferase CheR, N-terminal domain"/>
    <property type="match status" value="1"/>
</dbReference>
<dbReference type="GO" id="GO:0006935">
    <property type="term" value="P:chemotaxis"/>
    <property type="evidence" value="ECO:0007669"/>
    <property type="project" value="UniProtKB-UniRule"/>
</dbReference>
<dbReference type="RefSeq" id="WP_011141852.1">
    <property type="nucleotide sequence ID" value="NC_005125.1"/>
</dbReference>
<dbReference type="EnsemblBacteria" id="BAC89795">
    <property type="protein sequence ID" value="BAC89795"/>
    <property type="gene ID" value="BAC89795"/>
</dbReference>
<dbReference type="SMART" id="SM00388">
    <property type="entry name" value="HisKA"/>
    <property type="match status" value="1"/>
</dbReference>
<dbReference type="GO" id="GO:0005737">
    <property type="term" value="C:cytoplasm"/>
    <property type="evidence" value="ECO:0007669"/>
    <property type="project" value="InterPro"/>
</dbReference>
<evidence type="ECO:0000313" key="20">
    <source>
        <dbReference type="EMBL" id="BAC89795.1"/>
    </source>
</evidence>
<dbReference type="InterPro" id="IPR035909">
    <property type="entry name" value="CheB_C"/>
</dbReference>
<keyword evidence="15" id="KW-0175">Coiled coil</keyword>
<evidence type="ECO:0000256" key="15">
    <source>
        <dbReference type="SAM" id="Coils"/>
    </source>
</evidence>
<dbReference type="Pfam" id="PF01739">
    <property type="entry name" value="CheR"/>
    <property type="match status" value="1"/>
</dbReference>